<dbReference type="Pfam" id="PF14065">
    <property type="entry name" value="Pvc16_N"/>
    <property type="match status" value="1"/>
</dbReference>
<evidence type="ECO:0000313" key="3">
    <source>
        <dbReference type="Proteomes" id="UP000824988"/>
    </source>
</evidence>
<dbReference type="AlphaFoldDB" id="A0A8D4VN90"/>
<keyword evidence="3" id="KW-1185">Reference proteome</keyword>
<name>A0A8D4VN90_9GAMM</name>
<evidence type="ECO:0000313" key="2">
    <source>
        <dbReference type="EMBL" id="BBL70716.1"/>
    </source>
</evidence>
<dbReference type="KEGG" id="moz:MoryE10_13220"/>
<accession>A0A8D4VN90</accession>
<dbReference type="Proteomes" id="UP000824988">
    <property type="component" value="Chromosome"/>
</dbReference>
<dbReference type="InterPro" id="IPR025351">
    <property type="entry name" value="Pvc16_N"/>
</dbReference>
<dbReference type="RefSeq" id="WP_054773828.1">
    <property type="nucleotide sequence ID" value="NZ_AP019782.1"/>
</dbReference>
<gene>
    <name evidence="2" type="ORF">MoryE10_13220</name>
</gene>
<protein>
    <recommendedName>
        <fullName evidence="1">Pvc16 N-terminal domain-containing protein</fullName>
    </recommendedName>
</protein>
<dbReference type="EMBL" id="AP019782">
    <property type="protein sequence ID" value="BBL70716.1"/>
    <property type="molecule type" value="Genomic_DNA"/>
</dbReference>
<organism evidence="2 3">
    <name type="scientific">Methylogaea oryzae</name>
    <dbReference type="NCBI Taxonomy" id="1295382"/>
    <lineage>
        <taxon>Bacteria</taxon>
        <taxon>Pseudomonadati</taxon>
        <taxon>Pseudomonadota</taxon>
        <taxon>Gammaproteobacteria</taxon>
        <taxon>Methylococcales</taxon>
        <taxon>Methylococcaceae</taxon>
        <taxon>Methylogaea</taxon>
    </lineage>
</organism>
<evidence type="ECO:0000259" key="1">
    <source>
        <dbReference type="Pfam" id="PF14065"/>
    </source>
</evidence>
<proteinExistence type="predicted"/>
<sequence>MIGNTLVFLKNRLNNHFRTLAGGSLNDAWEDKVVFIDGDQKPDSIAFKLGAVSLVLFHIEQENLLRPADPYVRVSAEGVATKVQPDICLNLCLLFVAKFKDYEQGLHYLSSIIQYFQANKRLDRQNAPELDKSIDHLVVEFTSLSISQQNELWGLLRAGYLPSLTYKVRTVIFRQEGGAPTTAVSEQIRRGLS</sequence>
<reference evidence="2" key="1">
    <citation type="submission" date="2019-06" db="EMBL/GenBank/DDBJ databases">
        <title>Complete genome sequence of Methylogaea oryzae strain JCM16910.</title>
        <authorList>
            <person name="Asakawa S."/>
        </authorList>
    </citation>
    <scope>NUCLEOTIDE SEQUENCE</scope>
    <source>
        <strain evidence="2">E10</strain>
    </source>
</reference>
<feature type="domain" description="Pvc16 N-terminal" evidence="1">
    <location>
        <begin position="9"/>
        <end position="176"/>
    </location>
</feature>